<evidence type="ECO:0000256" key="1">
    <source>
        <dbReference type="ARBA" id="ARBA00022729"/>
    </source>
</evidence>
<name>A0A127M1L2_9GAMM</name>
<dbReference type="RefSeq" id="WP_008251242.1">
    <property type="nucleotide sequence ID" value="NZ_CP014544.1"/>
</dbReference>
<dbReference type="AlphaFoldDB" id="A0A127M1L2"/>
<feature type="domain" description="Outer membrane protein beta-barrel" evidence="3">
    <location>
        <begin position="13"/>
        <end position="200"/>
    </location>
</feature>
<sequence>MNISKKQLLGLGLVAAIASVQANAKEFSYTYVEGGFSDVDIDNTDADYIYGGGSLALDRNIFVRGSLGNLDVNKNLEFDTVSIGVGHPMKMSERSDLVLALDYSFAESDSKNPALDNADIDTLTGSVTSRTWLTNNVEGNLMGGLAHQDADFGGTDTGAILGAGVRVYVVPQFSLAANISRSFIGDLDTDEIGVSARLQF</sequence>
<dbReference type="InterPro" id="IPR027385">
    <property type="entry name" value="Beta-barrel_OMP"/>
</dbReference>
<gene>
    <name evidence="4" type="ORF">AZF00_01810</name>
</gene>
<keyword evidence="1 2" id="KW-0732">Signal</keyword>
<feature type="chain" id="PRO_5007274915" description="Outer membrane protein beta-barrel domain-containing protein" evidence="2">
    <location>
        <begin position="25"/>
        <end position="200"/>
    </location>
</feature>
<evidence type="ECO:0000259" key="3">
    <source>
        <dbReference type="Pfam" id="PF13505"/>
    </source>
</evidence>
<dbReference type="EMBL" id="CP014544">
    <property type="protein sequence ID" value="AMO67116.1"/>
    <property type="molecule type" value="Genomic_DNA"/>
</dbReference>
<dbReference type="KEGG" id="zal:AZF00_01810"/>
<accession>A0A127M1L2</accession>
<reference evidence="4 5" key="1">
    <citation type="submission" date="2015-12" db="EMBL/GenBank/DDBJ databases">
        <authorList>
            <person name="Shamseldin A."/>
            <person name="Moawad H."/>
            <person name="Abd El-Rahim W.M."/>
            <person name="Sadowsky M.J."/>
        </authorList>
    </citation>
    <scope>NUCLEOTIDE SEQUENCE [LARGE SCALE GENOMIC DNA]</scope>
    <source>
        <strain evidence="4 5">SM2</strain>
    </source>
</reference>
<feature type="signal peptide" evidence="2">
    <location>
        <begin position="1"/>
        <end position="24"/>
    </location>
</feature>
<evidence type="ECO:0000313" key="5">
    <source>
        <dbReference type="Proteomes" id="UP000074119"/>
    </source>
</evidence>
<dbReference type="SUPFAM" id="SSF56925">
    <property type="entry name" value="OMPA-like"/>
    <property type="match status" value="1"/>
</dbReference>
<protein>
    <recommendedName>
        <fullName evidence="3">Outer membrane protein beta-barrel domain-containing protein</fullName>
    </recommendedName>
</protein>
<dbReference type="Proteomes" id="UP000074119">
    <property type="component" value="Chromosome"/>
</dbReference>
<organism evidence="4 5">
    <name type="scientific">Zhongshania aliphaticivorans</name>
    <dbReference type="NCBI Taxonomy" id="1470434"/>
    <lineage>
        <taxon>Bacteria</taxon>
        <taxon>Pseudomonadati</taxon>
        <taxon>Pseudomonadota</taxon>
        <taxon>Gammaproteobacteria</taxon>
        <taxon>Cellvibrionales</taxon>
        <taxon>Spongiibacteraceae</taxon>
        <taxon>Zhongshania</taxon>
    </lineage>
</organism>
<evidence type="ECO:0000313" key="4">
    <source>
        <dbReference type="EMBL" id="AMO67116.1"/>
    </source>
</evidence>
<dbReference type="InterPro" id="IPR011250">
    <property type="entry name" value="OMP/PagP_B-barrel"/>
</dbReference>
<proteinExistence type="predicted"/>
<dbReference type="Pfam" id="PF13505">
    <property type="entry name" value="OMP_b-brl"/>
    <property type="match status" value="1"/>
</dbReference>
<evidence type="ECO:0000256" key="2">
    <source>
        <dbReference type="SAM" id="SignalP"/>
    </source>
</evidence>